<evidence type="ECO:0000256" key="1">
    <source>
        <dbReference type="SAM" id="MobiDB-lite"/>
    </source>
</evidence>
<dbReference type="HOGENOM" id="CLU_755998_0_0_7"/>
<protein>
    <submittedName>
        <fullName evidence="2">Uncharacterized protein</fullName>
    </submittedName>
</protein>
<dbReference type="EMBL" id="CP001804">
    <property type="protein sequence ID" value="ACY16683.1"/>
    <property type="molecule type" value="Genomic_DNA"/>
</dbReference>
<dbReference type="STRING" id="502025.Hoch_4185"/>
<gene>
    <name evidence="2" type="ordered locus">Hoch_4185</name>
</gene>
<accession>D0LKW3</accession>
<reference evidence="2 3" key="1">
    <citation type="journal article" date="2010" name="Stand. Genomic Sci.">
        <title>Complete genome sequence of Haliangium ochraceum type strain (SMP-2).</title>
        <authorList>
            <consortium name="US DOE Joint Genome Institute (JGI-PGF)"/>
            <person name="Ivanova N."/>
            <person name="Daum C."/>
            <person name="Lang E."/>
            <person name="Abt B."/>
            <person name="Kopitz M."/>
            <person name="Saunders E."/>
            <person name="Lapidus A."/>
            <person name="Lucas S."/>
            <person name="Glavina Del Rio T."/>
            <person name="Nolan M."/>
            <person name="Tice H."/>
            <person name="Copeland A."/>
            <person name="Cheng J.F."/>
            <person name="Chen F."/>
            <person name="Bruce D."/>
            <person name="Goodwin L."/>
            <person name="Pitluck S."/>
            <person name="Mavromatis K."/>
            <person name="Pati A."/>
            <person name="Mikhailova N."/>
            <person name="Chen A."/>
            <person name="Palaniappan K."/>
            <person name="Land M."/>
            <person name="Hauser L."/>
            <person name="Chang Y.J."/>
            <person name="Jeffries C.D."/>
            <person name="Detter J.C."/>
            <person name="Brettin T."/>
            <person name="Rohde M."/>
            <person name="Goker M."/>
            <person name="Bristow J."/>
            <person name="Markowitz V."/>
            <person name="Eisen J.A."/>
            <person name="Hugenholtz P."/>
            <person name="Kyrpides N.C."/>
            <person name="Klenk H.P."/>
        </authorList>
    </citation>
    <scope>NUCLEOTIDE SEQUENCE [LARGE SCALE GENOMIC DNA]</scope>
    <source>
        <strain evidence="3">DSM 14365 / CIP 107738 / JCM 11303 / AJ 13395 / SMP-2</strain>
    </source>
</reference>
<dbReference type="RefSeq" id="WP_012829281.1">
    <property type="nucleotide sequence ID" value="NC_013440.1"/>
</dbReference>
<dbReference type="Proteomes" id="UP000001880">
    <property type="component" value="Chromosome"/>
</dbReference>
<name>D0LKW3_HALO1</name>
<organism evidence="2 3">
    <name type="scientific">Haliangium ochraceum (strain DSM 14365 / JCM 11303 / SMP-2)</name>
    <dbReference type="NCBI Taxonomy" id="502025"/>
    <lineage>
        <taxon>Bacteria</taxon>
        <taxon>Pseudomonadati</taxon>
        <taxon>Myxococcota</taxon>
        <taxon>Polyangia</taxon>
        <taxon>Haliangiales</taxon>
        <taxon>Kofleriaceae</taxon>
        <taxon>Haliangium</taxon>
    </lineage>
</organism>
<dbReference type="KEGG" id="hoh:Hoch_4185"/>
<keyword evidence="3" id="KW-1185">Reference proteome</keyword>
<dbReference type="eggNOG" id="ENOG502ZD93">
    <property type="taxonomic scope" value="Bacteria"/>
</dbReference>
<dbReference type="AlphaFoldDB" id="D0LKW3"/>
<proteinExistence type="predicted"/>
<feature type="region of interest" description="Disordered" evidence="1">
    <location>
        <begin position="1"/>
        <end position="35"/>
    </location>
</feature>
<evidence type="ECO:0000313" key="3">
    <source>
        <dbReference type="Proteomes" id="UP000001880"/>
    </source>
</evidence>
<sequence>MLGEQVCSAASPVSDAETGARRGLREGQGTRARREPVVPAVRYARGTGRHAALPQVGGWLDRVAACAAQEPLIDSNTTVDALRQVARPAPPNAVFLGLGLCTRTQLSQALPLDVLGMLLPAERVRQAAGASRLVVLVADEHAQDNGFAAAEVEHRARETVAALTRMRAACGLERMTILRASEFHHGERYRAVRRQVAARLPERAHGYVERQIADVVYLDRVYGGILKVGWVRAGVHRGPRRDELGFDRMVRACFGDDIGFVYCKAGRVLADHARKAPPYIAVEPSLRVCLDPDEDPARKLATAEVSPDTVRCVRRHLGRLVYTYQRYVDTLRGPLEERVSTVIERVCAPLSVVPALPARNIANLRA</sequence>
<evidence type="ECO:0000313" key="2">
    <source>
        <dbReference type="EMBL" id="ACY16683.1"/>
    </source>
</evidence>